<accession>A0AAP8E099</accession>
<dbReference type="InterPro" id="IPR006520">
    <property type="entry name" value="Dit_BPSPP_N"/>
</dbReference>
<dbReference type="EMBL" id="MTJS01000002">
    <property type="protein sequence ID" value="PFG88480.1"/>
    <property type="molecule type" value="Genomic_DNA"/>
</dbReference>
<dbReference type="AlphaFoldDB" id="A0AAP8E099"/>
<evidence type="ECO:0000313" key="3">
    <source>
        <dbReference type="Proteomes" id="UP000225275"/>
    </source>
</evidence>
<comment type="caution">
    <text evidence="2">The sequence shown here is derived from an EMBL/GenBank/DDBJ whole genome shotgun (WGS) entry which is preliminary data.</text>
</comment>
<evidence type="ECO:0000313" key="2">
    <source>
        <dbReference type="EMBL" id="PFG88480.1"/>
    </source>
</evidence>
<dbReference type="Proteomes" id="UP000225275">
    <property type="component" value="Unassembled WGS sequence"/>
</dbReference>
<protein>
    <submittedName>
        <fullName evidence="2">Phage tail protein</fullName>
    </submittedName>
</protein>
<dbReference type="RefSeq" id="WP_098393251.1">
    <property type="nucleotide sequence ID" value="NZ_JAOWLS010000006.1"/>
</dbReference>
<organism evidence="2 3">
    <name type="scientific">Lactococcus lactis</name>
    <dbReference type="NCBI Taxonomy" id="1358"/>
    <lineage>
        <taxon>Bacteria</taxon>
        <taxon>Bacillati</taxon>
        <taxon>Bacillota</taxon>
        <taxon>Bacilli</taxon>
        <taxon>Lactobacillales</taxon>
        <taxon>Streptococcaceae</taxon>
        <taxon>Lactococcus</taxon>
    </lineage>
</organism>
<dbReference type="NCBIfam" id="TIGR01633">
    <property type="entry name" value="phi3626_gp14_N"/>
    <property type="match status" value="1"/>
</dbReference>
<proteinExistence type="predicted"/>
<gene>
    <name evidence="2" type="ORF">BW154_03020</name>
</gene>
<dbReference type="Pfam" id="PF05709">
    <property type="entry name" value="Sipho_tail"/>
    <property type="match status" value="1"/>
</dbReference>
<evidence type="ECO:0000259" key="1">
    <source>
        <dbReference type="Pfam" id="PF05709"/>
    </source>
</evidence>
<name>A0AAP8E099_9LACT</name>
<reference evidence="2" key="1">
    <citation type="submission" date="2017-01" db="EMBL/GenBank/DDBJ databases">
        <authorList>
            <person name="Lo R."/>
        </authorList>
    </citation>
    <scope>NUCLEOTIDE SEQUENCE</scope>
    <source>
        <strain evidence="2">537</strain>
    </source>
</reference>
<dbReference type="Gene3D" id="2.40.30.200">
    <property type="match status" value="1"/>
</dbReference>
<sequence>MRKVMKITYGGAELSKFFDSITNIKRNIGSTWENSTEKLGNGVDFLYNSRGSKIISFDYVLNGIFFNDINHNKDQLASLVNTKVPIELIFGDEPNKVWLALPDGEQSFDLDSGTLNFLVPSGEAESVDTKVLNESNSGGEFGTITHNSDGSTKVIINNQGSLETFPKIKITNVHENGYLGLVHENGILELGKRDEADGETNAVSEYLYDSKNDTTFSNFKDVVAGTVNPQSSLLATNGKIEFQNDGLRLKDAGTAEANQIIAGGMKVMTLPADSNGHVGAVNFYSYFNLFAWATAFGQTGVLQVMFTDSNDKLIAGYGIIKPDKSGNIAVMKGWVGGNNPREVISRDFAANNGEGSGSGSYNNTQFNQKTGHTDFLKQEDRLGFYWHGSRITISVPELKDVEVAKVYIYIGQYTNSNKFMTNLAIRNISYRKDKVSVWSDLPNRYQTGSIMEVDMENGKIINNGLASNNELVVGSEFISIPAGESELDIYQSSWNTTPPKIEIEWKERFL</sequence>
<dbReference type="InterPro" id="IPR008841">
    <property type="entry name" value="Siphovirus-type_tail_N"/>
</dbReference>
<reference evidence="2" key="2">
    <citation type="journal article" date="2018" name="Food Control">
        <title>Characterization of Lactococcus lactis isolates from herbs, fruits and vegetables for use as biopreservatives against Listeria monocytogenes in cheese.</title>
        <authorList>
            <person name="Ho V."/>
            <person name="Lo R."/>
            <person name="Bansal N."/>
            <person name="Turner M.S."/>
        </authorList>
    </citation>
    <scope>NUCLEOTIDE SEQUENCE</scope>
    <source>
        <strain evidence="2">537</strain>
    </source>
</reference>
<feature type="domain" description="Siphovirus-type tail component RIFT-related" evidence="1">
    <location>
        <begin position="41"/>
        <end position="113"/>
    </location>
</feature>